<feature type="chain" id="PRO_5021934231" evidence="8">
    <location>
        <begin position="31"/>
        <end position="669"/>
    </location>
</feature>
<gene>
    <name evidence="10" type="ORF">BKA23_2887</name>
</gene>
<evidence type="ECO:0000256" key="5">
    <source>
        <dbReference type="ARBA" id="ARBA00022825"/>
    </source>
</evidence>
<evidence type="ECO:0000256" key="3">
    <source>
        <dbReference type="ARBA" id="ARBA00022723"/>
    </source>
</evidence>
<dbReference type="OrthoDB" id="3480681at2"/>
<dbReference type="PROSITE" id="PS00138">
    <property type="entry name" value="SUBTILASE_SER"/>
    <property type="match status" value="1"/>
</dbReference>
<dbReference type="EMBL" id="VIVQ01000003">
    <property type="protein sequence ID" value="TWE09187.1"/>
    <property type="molecule type" value="Genomic_DNA"/>
</dbReference>
<keyword evidence="6" id="KW-0106">Calcium</keyword>
<dbReference type="GO" id="GO:0006508">
    <property type="term" value="P:proteolysis"/>
    <property type="evidence" value="ECO:0007669"/>
    <property type="project" value="UniProtKB-KW"/>
</dbReference>
<dbReference type="CDD" id="cd11377">
    <property type="entry name" value="Pro-peptidase_S53"/>
    <property type="match status" value="1"/>
</dbReference>
<proteinExistence type="predicted"/>
<dbReference type="Pfam" id="PF09286">
    <property type="entry name" value="Pro-kuma_activ"/>
    <property type="match status" value="1"/>
</dbReference>
<keyword evidence="2" id="KW-0645">Protease</keyword>
<keyword evidence="3" id="KW-0479">Metal-binding</keyword>
<comment type="caution">
    <text evidence="10">The sequence shown here is derived from an EMBL/GenBank/DDBJ whole genome shotgun (WGS) entry which is preliminary data.</text>
</comment>
<comment type="cofactor">
    <cofactor evidence="1">
        <name>Ca(2+)</name>
        <dbReference type="ChEBI" id="CHEBI:29108"/>
    </cofactor>
</comment>
<dbReference type="InterPro" id="IPR030400">
    <property type="entry name" value="Sedolisin_dom"/>
</dbReference>
<reference evidence="10 11" key="1">
    <citation type="submission" date="2019-06" db="EMBL/GenBank/DDBJ databases">
        <title>Sequencing the genomes of 1000 actinobacteria strains.</title>
        <authorList>
            <person name="Klenk H.-P."/>
        </authorList>
    </citation>
    <scope>NUCLEOTIDE SEQUENCE [LARGE SCALE GENOMIC DNA]</scope>
    <source>
        <strain evidence="10 11">DSM 19560</strain>
    </source>
</reference>
<dbReference type="RefSeq" id="WP_145229653.1">
    <property type="nucleotide sequence ID" value="NZ_VIVQ01000003.1"/>
</dbReference>
<evidence type="ECO:0000256" key="6">
    <source>
        <dbReference type="ARBA" id="ARBA00022837"/>
    </source>
</evidence>
<dbReference type="InterPro" id="IPR015366">
    <property type="entry name" value="S53_propep"/>
</dbReference>
<protein>
    <submittedName>
        <fullName evidence="10">Pro-kumamolisin-like protein</fullName>
    </submittedName>
</protein>
<keyword evidence="7" id="KW-0865">Zymogen</keyword>
<keyword evidence="4" id="KW-0378">Hydrolase</keyword>
<evidence type="ECO:0000256" key="1">
    <source>
        <dbReference type="ARBA" id="ARBA00001913"/>
    </source>
</evidence>
<keyword evidence="5" id="KW-0720">Serine protease</keyword>
<dbReference type="SUPFAM" id="SSF54897">
    <property type="entry name" value="Protease propeptides/inhibitors"/>
    <property type="match status" value="1"/>
</dbReference>
<sequence length="669" mass="69244">MRHTTRLIALTATGGLAIAFAGVGAGTAHAASSGRDVVNATPTWTSHALKRGAVAAGQQHTFSIVLNMRNEAGAEALANAVSDPSSPSYGKYVTAAKWRSEFAPTNQQVSQVSGWLRSQGIKVLSTPANHRYLQVMATTSEINSAFHTTMSTYSLDGAAQTAPNSTLTVPQSISSLVAGVVGLDSTQKATPTSTTGVTSTAQLRTGSSTVAPAKATSDTTLPGPPAAFVNAGPCSAYYGQKKASTLPKLVQNPMSYAVCGYKPAQIRGAYGVDSELQQGYDGRGVTVAIVDAFASPTIYDDASEYARRNDPNHPLRSYQFSQSLPGSYNSVSECGGNGWYGEETLDVEAVHATAPGANILYVGGASCNDDDLNAAVNTVVDNQLASVITNSYSDTGEPTSVAQVAEDHQTAIQAAAQGISLMFSAGDDGDEIAATGTRQVNYEASDPYVTAVGGTSLNITADDSYGWEQGWGTGKSTLTKGKWTPIPPAYDYGGGGGTSRLFTQPGYQKGVVPASISNYFGNGAHRAVPDVAMVGDPSTGYLVGETQLFPNGKSVYGEYRIGGTSLSSPLFAGVIAVADQVAGHSLGFLNPKLYSLAGTGAFHDVNHGRAVTDAVVRVDYVNGVNASNGTVITARTLNQTGTIYTRKGYDDVTGVGSPNGPEFFAAMAK</sequence>
<evidence type="ECO:0000259" key="9">
    <source>
        <dbReference type="PROSITE" id="PS51695"/>
    </source>
</evidence>
<dbReference type="InterPro" id="IPR050819">
    <property type="entry name" value="Tripeptidyl-peptidase_I"/>
</dbReference>
<keyword evidence="8" id="KW-0732">Signal</keyword>
<dbReference type="GO" id="GO:0008240">
    <property type="term" value="F:tripeptidyl-peptidase activity"/>
    <property type="evidence" value="ECO:0007669"/>
    <property type="project" value="TreeGrafter"/>
</dbReference>
<dbReference type="GO" id="GO:0046872">
    <property type="term" value="F:metal ion binding"/>
    <property type="evidence" value="ECO:0007669"/>
    <property type="project" value="UniProtKB-KW"/>
</dbReference>
<accession>A0A561E0Q8</accession>
<dbReference type="PANTHER" id="PTHR14218">
    <property type="entry name" value="PROTEASE S8 TRIPEPTIDYL PEPTIDASE I CLN2"/>
    <property type="match status" value="1"/>
</dbReference>
<dbReference type="PROSITE" id="PS51695">
    <property type="entry name" value="SEDOLISIN"/>
    <property type="match status" value="1"/>
</dbReference>
<dbReference type="CDD" id="cd04056">
    <property type="entry name" value="Peptidases_S53"/>
    <property type="match status" value="1"/>
</dbReference>
<dbReference type="Gene3D" id="3.40.50.200">
    <property type="entry name" value="Peptidase S8/S53 domain"/>
    <property type="match status" value="1"/>
</dbReference>
<dbReference type="AlphaFoldDB" id="A0A561E0Q8"/>
<evidence type="ECO:0000256" key="8">
    <source>
        <dbReference type="SAM" id="SignalP"/>
    </source>
</evidence>
<dbReference type="InterPro" id="IPR036852">
    <property type="entry name" value="Peptidase_S8/S53_dom_sf"/>
</dbReference>
<dbReference type="PANTHER" id="PTHR14218:SF15">
    <property type="entry name" value="TRIPEPTIDYL-PEPTIDASE 1"/>
    <property type="match status" value="1"/>
</dbReference>
<dbReference type="SUPFAM" id="SSF52743">
    <property type="entry name" value="Subtilisin-like"/>
    <property type="match status" value="1"/>
</dbReference>
<evidence type="ECO:0000256" key="7">
    <source>
        <dbReference type="ARBA" id="ARBA00023145"/>
    </source>
</evidence>
<evidence type="ECO:0000256" key="4">
    <source>
        <dbReference type="ARBA" id="ARBA00022801"/>
    </source>
</evidence>
<evidence type="ECO:0000313" key="11">
    <source>
        <dbReference type="Proteomes" id="UP000318297"/>
    </source>
</evidence>
<evidence type="ECO:0000256" key="2">
    <source>
        <dbReference type="ARBA" id="ARBA00022670"/>
    </source>
</evidence>
<organism evidence="10 11">
    <name type="scientific">Rudaeicoccus suwonensis</name>
    <dbReference type="NCBI Taxonomy" id="657409"/>
    <lineage>
        <taxon>Bacteria</taxon>
        <taxon>Bacillati</taxon>
        <taxon>Actinomycetota</taxon>
        <taxon>Actinomycetes</taxon>
        <taxon>Micrococcales</taxon>
        <taxon>Dermacoccaceae</taxon>
        <taxon>Rudaeicoccus</taxon>
    </lineage>
</organism>
<dbReference type="GO" id="GO:0004252">
    <property type="term" value="F:serine-type endopeptidase activity"/>
    <property type="evidence" value="ECO:0007669"/>
    <property type="project" value="InterPro"/>
</dbReference>
<evidence type="ECO:0000313" key="10">
    <source>
        <dbReference type="EMBL" id="TWE09187.1"/>
    </source>
</evidence>
<keyword evidence="11" id="KW-1185">Reference proteome</keyword>
<feature type="domain" description="Peptidase S53" evidence="9">
    <location>
        <begin position="260"/>
        <end position="669"/>
    </location>
</feature>
<dbReference type="SMART" id="SM00944">
    <property type="entry name" value="Pro-kuma_activ"/>
    <property type="match status" value="1"/>
</dbReference>
<feature type="signal peptide" evidence="8">
    <location>
        <begin position="1"/>
        <end position="30"/>
    </location>
</feature>
<dbReference type="InterPro" id="IPR023828">
    <property type="entry name" value="Peptidase_S8_Ser-AS"/>
</dbReference>
<name>A0A561E0Q8_9MICO</name>
<dbReference type="Proteomes" id="UP000318297">
    <property type="component" value="Unassembled WGS sequence"/>
</dbReference>